<protein>
    <submittedName>
        <fullName evidence="6">TetR/AcrR family transcriptional regulator</fullName>
    </submittedName>
</protein>
<dbReference type="InterPro" id="IPR001647">
    <property type="entry name" value="HTH_TetR"/>
</dbReference>
<evidence type="ECO:0000256" key="2">
    <source>
        <dbReference type="ARBA" id="ARBA00023125"/>
    </source>
</evidence>
<sequence>MSVTDSVREQVVEAADRLFNAYGVRGVGMDRVRDEAGVSLKKLYSVVDSKEDLVLAVLANRSRQWARGIDAAAARVDGPREKLLAIFDFLLDWFADDEFRGCAFINAFGELGGQMPAVVEAVRQQKADFQRYVARLADELGAAPSLAPQLSLLAEGAQTTAAIAGGVDAARDARAAAEVLIEAALR</sequence>
<dbReference type="InterPro" id="IPR036271">
    <property type="entry name" value="Tet_transcr_reg_TetR-rel_C_sf"/>
</dbReference>
<dbReference type="Pfam" id="PF00440">
    <property type="entry name" value="TetR_N"/>
    <property type="match status" value="1"/>
</dbReference>
<evidence type="ECO:0000256" key="3">
    <source>
        <dbReference type="ARBA" id="ARBA00023163"/>
    </source>
</evidence>
<feature type="DNA-binding region" description="H-T-H motif" evidence="4">
    <location>
        <begin position="28"/>
        <end position="47"/>
    </location>
</feature>
<reference evidence="6 7" key="1">
    <citation type="submission" date="2020-01" db="EMBL/GenBank/DDBJ databases">
        <title>Investigation of new actinobacteria for the biodesulphurisation of diesel fuel.</title>
        <authorList>
            <person name="Athi Narayanan S.M."/>
        </authorList>
    </citation>
    <scope>NUCLEOTIDE SEQUENCE [LARGE SCALE GENOMIC DNA]</scope>
    <source>
        <strain evidence="6 7">213E</strain>
    </source>
</reference>
<keyword evidence="3" id="KW-0804">Transcription</keyword>
<dbReference type="InterPro" id="IPR009057">
    <property type="entry name" value="Homeodomain-like_sf"/>
</dbReference>
<dbReference type="AlphaFoldDB" id="A0A7K3LLZ1"/>
<dbReference type="RefSeq" id="WP_059035867.1">
    <property type="nucleotide sequence ID" value="NZ_JAADZU010000006.1"/>
</dbReference>
<dbReference type="Proteomes" id="UP000466307">
    <property type="component" value="Unassembled WGS sequence"/>
</dbReference>
<dbReference type="SUPFAM" id="SSF46689">
    <property type="entry name" value="Homeodomain-like"/>
    <property type="match status" value="1"/>
</dbReference>
<dbReference type="PANTHER" id="PTHR47506">
    <property type="entry name" value="TRANSCRIPTIONAL REGULATORY PROTEIN"/>
    <property type="match status" value="1"/>
</dbReference>
<evidence type="ECO:0000259" key="5">
    <source>
        <dbReference type="PROSITE" id="PS50977"/>
    </source>
</evidence>
<organism evidence="6 7">
    <name type="scientific">Gordonia desulfuricans</name>
    <dbReference type="NCBI Taxonomy" id="89051"/>
    <lineage>
        <taxon>Bacteria</taxon>
        <taxon>Bacillati</taxon>
        <taxon>Actinomycetota</taxon>
        <taxon>Actinomycetes</taxon>
        <taxon>Mycobacteriales</taxon>
        <taxon>Gordoniaceae</taxon>
        <taxon>Gordonia</taxon>
    </lineage>
</organism>
<keyword evidence="1" id="KW-0805">Transcription regulation</keyword>
<dbReference type="Pfam" id="PF16925">
    <property type="entry name" value="TetR_C_13"/>
    <property type="match status" value="1"/>
</dbReference>
<dbReference type="PANTHER" id="PTHR47506:SF1">
    <property type="entry name" value="HTH-TYPE TRANSCRIPTIONAL REGULATOR YJDC"/>
    <property type="match status" value="1"/>
</dbReference>
<gene>
    <name evidence="6" type="ORF">GYA93_02860</name>
</gene>
<dbReference type="PROSITE" id="PS50977">
    <property type="entry name" value="HTH_TETR_2"/>
    <property type="match status" value="1"/>
</dbReference>
<proteinExistence type="predicted"/>
<dbReference type="InterPro" id="IPR011075">
    <property type="entry name" value="TetR_C"/>
</dbReference>
<keyword evidence="2 4" id="KW-0238">DNA-binding</keyword>
<feature type="domain" description="HTH tetR-type" evidence="5">
    <location>
        <begin position="5"/>
        <end position="65"/>
    </location>
</feature>
<comment type="caution">
    <text evidence="6">The sequence shown here is derived from an EMBL/GenBank/DDBJ whole genome shotgun (WGS) entry which is preliminary data.</text>
</comment>
<dbReference type="SUPFAM" id="SSF48498">
    <property type="entry name" value="Tetracyclin repressor-like, C-terminal domain"/>
    <property type="match status" value="1"/>
</dbReference>
<accession>A0A7K3LLZ1</accession>
<evidence type="ECO:0000313" key="6">
    <source>
        <dbReference type="EMBL" id="NDK88527.1"/>
    </source>
</evidence>
<dbReference type="Gene3D" id="1.10.357.10">
    <property type="entry name" value="Tetracycline Repressor, domain 2"/>
    <property type="match status" value="1"/>
</dbReference>
<dbReference type="GO" id="GO:0003677">
    <property type="term" value="F:DNA binding"/>
    <property type="evidence" value="ECO:0007669"/>
    <property type="project" value="UniProtKB-UniRule"/>
</dbReference>
<keyword evidence="7" id="KW-1185">Reference proteome</keyword>
<name>A0A7K3LLZ1_9ACTN</name>
<evidence type="ECO:0000313" key="7">
    <source>
        <dbReference type="Proteomes" id="UP000466307"/>
    </source>
</evidence>
<evidence type="ECO:0000256" key="4">
    <source>
        <dbReference type="PROSITE-ProRule" id="PRU00335"/>
    </source>
</evidence>
<evidence type="ECO:0000256" key="1">
    <source>
        <dbReference type="ARBA" id="ARBA00023015"/>
    </source>
</evidence>
<dbReference type="EMBL" id="JAADZU010000006">
    <property type="protein sequence ID" value="NDK88527.1"/>
    <property type="molecule type" value="Genomic_DNA"/>
</dbReference>